<accession>A0AAE0FQV3</accession>
<gene>
    <name evidence="1" type="ORF">CYMTET_27205</name>
</gene>
<proteinExistence type="predicted"/>
<reference evidence="1 2" key="1">
    <citation type="journal article" date="2015" name="Genome Biol. Evol.">
        <title>Comparative Genomics of a Bacterivorous Green Alga Reveals Evolutionary Causalities and Consequences of Phago-Mixotrophic Mode of Nutrition.</title>
        <authorList>
            <person name="Burns J.A."/>
            <person name="Paasch A."/>
            <person name="Narechania A."/>
            <person name="Kim E."/>
        </authorList>
    </citation>
    <scope>NUCLEOTIDE SEQUENCE [LARGE SCALE GENOMIC DNA]</scope>
    <source>
        <strain evidence="1 2">PLY_AMNH</strain>
    </source>
</reference>
<comment type="caution">
    <text evidence="1">The sequence shown here is derived from an EMBL/GenBank/DDBJ whole genome shotgun (WGS) entry which is preliminary data.</text>
</comment>
<protein>
    <submittedName>
        <fullName evidence="1">Uncharacterized protein</fullName>
    </submittedName>
</protein>
<sequence>MKMGVHMGMMQCRNWDGVLHMEIETEMSHSLRLAGVVWYRPGNWHPEVGGVRLKEEWGGAVISVSRSRRERELKVAAHGERGKGRTAEVAKLLKGVVKGDDFSAEWDAVGSEVVGQANAH</sequence>
<dbReference type="Proteomes" id="UP001190700">
    <property type="component" value="Unassembled WGS sequence"/>
</dbReference>
<evidence type="ECO:0000313" key="1">
    <source>
        <dbReference type="EMBL" id="KAK3264028.1"/>
    </source>
</evidence>
<dbReference type="EMBL" id="LGRX02014847">
    <property type="protein sequence ID" value="KAK3264028.1"/>
    <property type="molecule type" value="Genomic_DNA"/>
</dbReference>
<keyword evidence="2" id="KW-1185">Reference proteome</keyword>
<organism evidence="1 2">
    <name type="scientific">Cymbomonas tetramitiformis</name>
    <dbReference type="NCBI Taxonomy" id="36881"/>
    <lineage>
        <taxon>Eukaryota</taxon>
        <taxon>Viridiplantae</taxon>
        <taxon>Chlorophyta</taxon>
        <taxon>Pyramimonadophyceae</taxon>
        <taxon>Pyramimonadales</taxon>
        <taxon>Pyramimonadaceae</taxon>
        <taxon>Cymbomonas</taxon>
    </lineage>
</organism>
<dbReference type="AlphaFoldDB" id="A0AAE0FQV3"/>
<name>A0AAE0FQV3_9CHLO</name>
<evidence type="ECO:0000313" key="2">
    <source>
        <dbReference type="Proteomes" id="UP001190700"/>
    </source>
</evidence>